<dbReference type="GO" id="GO:0000150">
    <property type="term" value="F:DNA strand exchange activity"/>
    <property type="evidence" value="ECO:0007669"/>
    <property type="project" value="InterPro"/>
</dbReference>
<dbReference type="InterPro" id="IPR050639">
    <property type="entry name" value="SSR_resolvase"/>
</dbReference>
<feature type="non-terminal residue" evidence="3">
    <location>
        <position position="1"/>
    </location>
</feature>
<dbReference type="Pfam" id="PF13408">
    <property type="entry name" value="Zn_ribbon_recom"/>
    <property type="match status" value="1"/>
</dbReference>
<evidence type="ECO:0008006" key="4">
    <source>
        <dbReference type="Google" id="ProtNLM"/>
    </source>
</evidence>
<evidence type="ECO:0000259" key="1">
    <source>
        <dbReference type="PROSITE" id="PS51736"/>
    </source>
</evidence>
<dbReference type="Pfam" id="PF07508">
    <property type="entry name" value="Recombinase"/>
    <property type="match status" value="1"/>
</dbReference>
<name>X1F936_9ZZZZ</name>
<proteinExistence type="predicted"/>
<comment type="caution">
    <text evidence="3">The sequence shown here is derived from an EMBL/GenBank/DDBJ whole genome shotgun (WGS) entry which is preliminary data.</text>
</comment>
<dbReference type="EMBL" id="BARU01003648">
    <property type="protein sequence ID" value="GAH25914.1"/>
    <property type="molecule type" value="Genomic_DNA"/>
</dbReference>
<gene>
    <name evidence="3" type="ORF">S03H2_07773</name>
</gene>
<dbReference type="InterPro" id="IPR006119">
    <property type="entry name" value="Resolv_N"/>
</dbReference>
<feature type="non-terminal residue" evidence="3">
    <location>
        <position position="286"/>
    </location>
</feature>
<evidence type="ECO:0000259" key="2">
    <source>
        <dbReference type="PROSITE" id="PS51737"/>
    </source>
</evidence>
<dbReference type="AlphaFoldDB" id="X1F936"/>
<dbReference type="InterPro" id="IPR038109">
    <property type="entry name" value="DNA_bind_recomb_sf"/>
</dbReference>
<dbReference type="Gene3D" id="3.90.1750.20">
    <property type="entry name" value="Putative Large Serine Recombinase, Chain B, Domain 2"/>
    <property type="match status" value="1"/>
</dbReference>
<dbReference type="PROSITE" id="PS51736">
    <property type="entry name" value="RECOMBINASES_3"/>
    <property type="match status" value="1"/>
</dbReference>
<dbReference type="PANTHER" id="PTHR30461">
    <property type="entry name" value="DNA-INVERTASE FROM LAMBDOID PROPHAGE"/>
    <property type="match status" value="1"/>
</dbReference>
<dbReference type="PROSITE" id="PS51737">
    <property type="entry name" value="RECOMBINASE_DNA_BIND"/>
    <property type="match status" value="1"/>
</dbReference>
<dbReference type="GO" id="GO:0003677">
    <property type="term" value="F:DNA binding"/>
    <property type="evidence" value="ECO:0007669"/>
    <property type="project" value="InterPro"/>
</dbReference>
<feature type="domain" description="Resolvase/invertase-type recombinase catalytic" evidence="1">
    <location>
        <begin position="1"/>
        <end position="31"/>
    </location>
</feature>
<organism evidence="3">
    <name type="scientific">marine sediment metagenome</name>
    <dbReference type="NCBI Taxonomy" id="412755"/>
    <lineage>
        <taxon>unclassified sequences</taxon>
        <taxon>metagenomes</taxon>
        <taxon>ecological metagenomes</taxon>
    </lineage>
</organism>
<dbReference type="InterPro" id="IPR025827">
    <property type="entry name" value="Zn_ribbon_recom_dom"/>
</dbReference>
<sequence length="286" mass="33296">FFNMRGLVAEYEREKIRERTMRGSREKARQGKVVSAGAISFGFCYNKEKATLEENSERAQTVRLIFYAFANENLSLQSLADRLNRLHVPTPRGGDRWRASTLGIMLRNEVYIGKMYQFRRYHTEPKFRLKPSAKSKKTSTALRPKEEWIPVKVPSLIPIELFEAVQRKLRTNAELSKRNTKRQYLLSGLLYCSQCGGRMGGHTIHGIPYYRCYRKDNPDRVPLSPDGRPRPCSCPEIKTEAVELEVWNTICQLIENPDFLIQELHRRNADNSQTKEILERELQLCQ</sequence>
<accession>X1F936</accession>
<reference evidence="3" key="1">
    <citation type="journal article" date="2014" name="Front. Microbiol.">
        <title>High frequency of phylogenetically diverse reductive dehalogenase-homologous genes in deep subseafloor sedimentary metagenomes.</title>
        <authorList>
            <person name="Kawai M."/>
            <person name="Futagami T."/>
            <person name="Toyoda A."/>
            <person name="Takaki Y."/>
            <person name="Nishi S."/>
            <person name="Hori S."/>
            <person name="Arai W."/>
            <person name="Tsubouchi T."/>
            <person name="Morono Y."/>
            <person name="Uchiyama I."/>
            <person name="Ito T."/>
            <person name="Fujiyama A."/>
            <person name="Inagaki F."/>
            <person name="Takami H."/>
        </authorList>
    </citation>
    <scope>NUCLEOTIDE SEQUENCE</scope>
    <source>
        <strain evidence="3">Expedition CK06-06</strain>
    </source>
</reference>
<feature type="domain" description="Recombinase" evidence="2">
    <location>
        <begin position="40"/>
        <end position="175"/>
    </location>
</feature>
<dbReference type="PANTHER" id="PTHR30461:SF23">
    <property type="entry name" value="DNA RECOMBINASE-RELATED"/>
    <property type="match status" value="1"/>
</dbReference>
<protein>
    <recommendedName>
        <fullName evidence="4">Recombinase domain-containing protein</fullName>
    </recommendedName>
</protein>
<dbReference type="InterPro" id="IPR011109">
    <property type="entry name" value="DNA_bind_recombinase_dom"/>
</dbReference>
<evidence type="ECO:0000313" key="3">
    <source>
        <dbReference type="EMBL" id="GAH25914.1"/>
    </source>
</evidence>